<keyword evidence="3" id="KW-1185">Reference proteome</keyword>
<reference evidence="2" key="1">
    <citation type="submission" date="2021-01" db="EMBL/GenBank/DDBJ databases">
        <authorList>
            <consortium name="Genoscope - CEA"/>
            <person name="William W."/>
        </authorList>
    </citation>
    <scope>NUCLEOTIDE SEQUENCE</scope>
</reference>
<organism evidence="2 3">
    <name type="scientific">Paramecium octaurelia</name>
    <dbReference type="NCBI Taxonomy" id="43137"/>
    <lineage>
        <taxon>Eukaryota</taxon>
        <taxon>Sar</taxon>
        <taxon>Alveolata</taxon>
        <taxon>Ciliophora</taxon>
        <taxon>Intramacronucleata</taxon>
        <taxon>Oligohymenophorea</taxon>
        <taxon>Peniculida</taxon>
        <taxon>Parameciidae</taxon>
        <taxon>Paramecium</taxon>
    </lineage>
</organism>
<dbReference type="Proteomes" id="UP000683925">
    <property type="component" value="Unassembled WGS sequence"/>
</dbReference>
<accession>A0A8S1TPD6</accession>
<evidence type="ECO:0000256" key="1">
    <source>
        <dbReference type="SAM" id="Coils"/>
    </source>
</evidence>
<evidence type="ECO:0000313" key="3">
    <source>
        <dbReference type="Proteomes" id="UP000683925"/>
    </source>
</evidence>
<dbReference type="AlphaFoldDB" id="A0A8S1TPD6"/>
<keyword evidence="1" id="KW-0175">Coiled coil</keyword>
<name>A0A8S1TPD6_PAROT</name>
<protein>
    <submittedName>
        <fullName evidence="2">Uncharacterized protein</fullName>
    </submittedName>
</protein>
<dbReference type="EMBL" id="CAJJDP010000028">
    <property type="protein sequence ID" value="CAD8153873.1"/>
    <property type="molecule type" value="Genomic_DNA"/>
</dbReference>
<evidence type="ECO:0000313" key="2">
    <source>
        <dbReference type="EMBL" id="CAD8153873.1"/>
    </source>
</evidence>
<feature type="coiled-coil region" evidence="1">
    <location>
        <begin position="146"/>
        <end position="281"/>
    </location>
</feature>
<dbReference type="OrthoDB" id="312790at2759"/>
<sequence>MSQFQVNLINLSNPHDQTIYSYNTSTLIVDLHQQLAQKSDHGNVQIYFTQNQPFKGNLNRYLHQNIKESSIYYNLNVSQIQTPSVQSLMNTQENKKQLIISGLQNQNSSQSILGSSYQSKSEKLCQTDDESFLQSNGNQQINQEQIYQLQSKVQDLNAILKQKEEEMQKTMYENEILSKDLQNQNEKNNQIILDLNRQNDDLKDQLTQLSRKAQLDEKNIENLKTQIEQLKIENESKNIITHQIMQLNDNHFQKQQGLAEIQQEQNQLQSQKNEIDLLSFNDTVETYKNKCGHMIERNKLENLLIYAVKNKQIVKCETCNSNFSSSICQDIGMIGQNYLKLKSTLELSEMQNSFKALQKSHLNVVTCENRSCNFFCVYQTANQYSDSDYSYCPNCLGMFVKNPQEVPQIINL</sequence>
<proteinExistence type="predicted"/>
<gene>
    <name evidence="2" type="ORF">POCTA_138.1.T0280245</name>
</gene>
<dbReference type="OMA" id="ICQDIGM"/>
<comment type="caution">
    <text evidence="2">The sequence shown here is derived from an EMBL/GenBank/DDBJ whole genome shotgun (WGS) entry which is preliminary data.</text>
</comment>